<keyword evidence="9" id="KW-1185">Reference proteome</keyword>
<dbReference type="Proteomes" id="UP001652624">
    <property type="component" value="Chromosome 8"/>
</dbReference>
<evidence type="ECO:0000256" key="1">
    <source>
        <dbReference type="ARBA" id="ARBA00004236"/>
    </source>
</evidence>
<keyword evidence="3 7" id="KW-0732">Signal</keyword>
<dbReference type="STRING" id="9365.ENSEEUP00000011889"/>
<evidence type="ECO:0000313" key="10">
    <source>
        <dbReference type="RefSeq" id="XP_007535420.2"/>
    </source>
</evidence>
<dbReference type="OrthoDB" id="5945173at2759"/>
<evidence type="ECO:0000313" key="9">
    <source>
        <dbReference type="Proteomes" id="UP001652624"/>
    </source>
</evidence>
<evidence type="ECO:0000259" key="8">
    <source>
        <dbReference type="SMART" id="SM00134"/>
    </source>
</evidence>
<feature type="domain" description="UPAR/Ly6" evidence="8">
    <location>
        <begin position="23"/>
        <end position="109"/>
    </location>
</feature>
<reference evidence="10" key="1">
    <citation type="submission" date="2025-08" db="UniProtKB">
        <authorList>
            <consortium name="RefSeq"/>
        </authorList>
    </citation>
    <scope>IDENTIFICATION</scope>
</reference>
<dbReference type="InterPro" id="IPR051110">
    <property type="entry name" value="Ly-6/neurotoxin-like_GPI-ap"/>
</dbReference>
<proteinExistence type="predicted"/>
<organism evidence="9 10">
    <name type="scientific">Erinaceus europaeus</name>
    <name type="common">Western European hedgehog</name>
    <dbReference type="NCBI Taxonomy" id="9365"/>
    <lineage>
        <taxon>Eukaryota</taxon>
        <taxon>Metazoa</taxon>
        <taxon>Chordata</taxon>
        <taxon>Craniata</taxon>
        <taxon>Vertebrata</taxon>
        <taxon>Euteleostomi</taxon>
        <taxon>Mammalia</taxon>
        <taxon>Eutheria</taxon>
        <taxon>Laurasiatheria</taxon>
        <taxon>Eulipotyphla</taxon>
        <taxon>Erinaceidae</taxon>
        <taxon>Erinaceinae</taxon>
        <taxon>Erinaceus</taxon>
    </lineage>
</organism>
<protein>
    <submittedName>
        <fullName evidence="10">Prostate stem cell antigen</fullName>
    </submittedName>
</protein>
<keyword evidence="4 6" id="KW-0472">Membrane</keyword>
<dbReference type="Pfam" id="PF00087">
    <property type="entry name" value="Toxin_TOLIP"/>
    <property type="match status" value="1"/>
</dbReference>
<dbReference type="InterPro" id="IPR018363">
    <property type="entry name" value="CD59_antigen_CS"/>
</dbReference>
<dbReference type="PANTHER" id="PTHR16983">
    <property type="entry name" value="UPAR/LY6 DOMAIN-CONTAINING PROTEIN"/>
    <property type="match status" value="1"/>
</dbReference>
<keyword evidence="2" id="KW-1003">Cell membrane</keyword>
<dbReference type="CDD" id="cd23573">
    <property type="entry name" value="TFP_LU_ECD_PSCA"/>
    <property type="match status" value="1"/>
</dbReference>
<dbReference type="PROSITE" id="PS00983">
    <property type="entry name" value="LY6_UPAR"/>
    <property type="match status" value="1"/>
</dbReference>
<dbReference type="PANTHER" id="PTHR16983:SF1">
    <property type="entry name" value="PROSTATE STEM CELL ANTIGEN"/>
    <property type="match status" value="1"/>
</dbReference>
<feature type="transmembrane region" description="Helical" evidence="6">
    <location>
        <begin position="101"/>
        <end position="121"/>
    </location>
</feature>
<dbReference type="SUPFAM" id="SSF57302">
    <property type="entry name" value="Snake toxin-like"/>
    <property type="match status" value="1"/>
</dbReference>
<keyword evidence="6" id="KW-0812">Transmembrane</keyword>
<accession>A0A1S3AI33</accession>
<dbReference type="InterPro" id="IPR016054">
    <property type="entry name" value="LY6_UPA_recep-like"/>
</dbReference>
<comment type="subcellular location">
    <subcellularLocation>
        <location evidence="1">Cell membrane</location>
    </subcellularLocation>
</comment>
<feature type="chain" id="PRO_5046569564" evidence="7">
    <location>
        <begin position="23"/>
        <end position="126"/>
    </location>
</feature>
<dbReference type="AlphaFoldDB" id="A0A1S3AI33"/>
<dbReference type="eggNOG" id="ENOG502SCWD">
    <property type="taxonomic scope" value="Eukaryota"/>
</dbReference>
<dbReference type="InterPro" id="IPR045860">
    <property type="entry name" value="Snake_toxin-like_sf"/>
</dbReference>
<dbReference type="Gene3D" id="2.10.60.10">
    <property type="entry name" value="CD59"/>
    <property type="match status" value="1"/>
</dbReference>
<keyword evidence="6" id="KW-1133">Transmembrane helix</keyword>
<dbReference type="GO" id="GO:0098552">
    <property type="term" value="C:side of membrane"/>
    <property type="evidence" value="ECO:0007669"/>
    <property type="project" value="UniProtKB-KW"/>
</dbReference>
<evidence type="ECO:0000256" key="6">
    <source>
        <dbReference type="SAM" id="Phobius"/>
    </source>
</evidence>
<dbReference type="InParanoid" id="A0A1S3AI33"/>
<dbReference type="GO" id="GO:0005886">
    <property type="term" value="C:plasma membrane"/>
    <property type="evidence" value="ECO:0007669"/>
    <property type="project" value="UniProtKB-SubCell"/>
</dbReference>
<dbReference type="RefSeq" id="XP_007535420.2">
    <property type="nucleotide sequence ID" value="XM_007535358.3"/>
</dbReference>
<dbReference type="InterPro" id="IPR035076">
    <property type="entry name" value="Toxin/TOLIP"/>
</dbReference>
<evidence type="ECO:0000256" key="4">
    <source>
        <dbReference type="ARBA" id="ARBA00023136"/>
    </source>
</evidence>
<sequence>MTMKAVLLFLLAAGWALHTGTALECYFCRGNTNGANCRSIQNCTREETQCQTERINAVGLLTIFNKGCSVNCKEEFKDYLVGKKNVTCCSTNLCNVSGTQALSSVSVILALITTLGGLLVWGSGQL</sequence>
<evidence type="ECO:0000256" key="5">
    <source>
        <dbReference type="ARBA" id="ARBA00023180"/>
    </source>
</evidence>
<feature type="signal peptide" evidence="7">
    <location>
        <begin position="1"/>
        <end position="22"/>
    </location>
</feature>
<name>A0A1S3AI33_ERIEU</name>
<evidence type="ECO:0000256" key="3">
    <source>
        <dbReference type="ARBA" id="ARBA00022729"/>
    </source>
</evidence>
<dbReference type="SMART" id="SM00134">
    <property type="entry name" value="LU"/>
    <property type="match status" value="1"/>
</dbReference>
<evidence type="ECO:0000256" key="7">
    <source>
        <dbReference type="SAM" id="SignalP"/>
    </source>
</evidence>
<dbReference type="GeneID" id="103124625"/>
<dbReference type="CTD" id="8000"/>
<keyword evidence="5" id="KW-0325">Glycoprotein</keyword>
<dbReference type="FunCoup" id="A0A1S3AI33">
    <property type="interactions" value="9"/>
</dbReference>
<evidence type="ECO:0000256" key="2">
    <source>
        <dbReference type="ARBA" id="ARBA00022475"/>
    </source>
</evidence>
<gene>
    <name evidence="10" type="primary">PSCA</name>
</gene>